<proteinExistence type="predicted"/>
<evidence type="ECO:0000313" key="2">
    <source>
        <dbReference type="EMBL" id="MCT7978139.1"/>
    </source>
</evidence>
<dbReference type="Proteomes" id="UP001525961">
    <property type="component" value="Unassembled WGS sequence"/>
</dbReference>
<keyword evidence="3" id="KW-1185">Reference proteome</keyword>
<dbReference type="EMBL" id="JAMXFA010000011">
    <property type="protein sequence ID" value="MCT7978139.1"/>
    <property type="molecule type" value="Genomic_DNA"/>
</dbReference>
<dbReference type="RefSeq" id="WP_261235417.1">
    <property type="nucleotide sequence ID" value="NZ_JAMXFA010000011.1"/>
</dbReference>
<evidence type="ECO:0000256" key="1">
    <source>
        <dbReference type="SAM" id="Phobius"/>
    </source>
</evidence>
<keyword evidence="1" id="KW-1133">Transmembrane helix</keyword>
<feature type="transmembrane region" description="Helical" evidence="1">
    <location>
        <begin position="90"/>
        <end position="113"/>
    </location>
</feature>
<gene>
    <name evidence="2" type="ORF">NG792_10520</name>
</gene>
<sequence length="176" mass="19875">MFPLIAYAYQTIAWVKGDFGDRTLRAWVRLRWPSYREGINAWIICLFSVIIAFFSALAISLAVGGTMMLIVGDGSVESAGAIGRTTGRVLASLLNSPLAVLEIFTLFILLYRYEEWAQQWKRSRKIKKLPRSANPANLPKIKPAPVNPVDLELDKMRADYGLIKMKSRTAKKRRSI</sequence>
<feature type="transmembrane region" description="Helical" evidence="1">
    <location>
        <begin position="39"/>
        <end position="70"/>
    </location>
</feature>
<evidence type="ECO:0000313" key="3">
    <source>
        <dbReference type="Proteomes" id="UP001525961"/>
    </source>
</evidence>
<name>A0ABT2N620_9CYAN</name>
<accession>A0ABT2N620</accession>
<comment type="caution">
    <text evidence="2">The sequence shown here is derived from an EMBL/GenBank/DDBJ whole genome shotgun (WGS) entry which is preliminary data.</text>
</comment>
<keyword evidence="1" id="KW-0812">Transmembrane</keyword>
<organism evidence="2 3">
    <name type="scientific">Laspinema olomoucense D3b</name>
    <dbReference type="NCBI Taxonomy" id="2953688"/>
    <lineage>
        <taxon>Bacteria</taxon>
        <taxon>Bacillati</taxon>
        <taxon>Cyanobacteriota</taxon>
        <taxon>Cyanophyceae</taxon>
        <taxon>Oscillatoriophycideae</taxon>
        <taxon>Oscillatoriales</taxon>
        <taxon>Laspinemataceae</taxon>
        <taxon>Laspinema</taxon>
        <taxon>Laspinema olomoucense</taxon>
    </lineage>
</organism>
<reference evidence="2 3" key="1">
    <citation type="journal article" date="2022" name="Front. Microbiol.">
        <title>High genomic differentiation and limited gene flow indicate recent cryptic speciation within the genus Laspinema (cyanobacteria).</title>
        <authorList>
            <person name="Stanojkovic A."/>
            <person name="Skoupy S."/>
            <person name="Skaloud P."/>
            <person name="Dvorak P."/>
        </authorList>
    </citation>
    <scope>NUCLEOTIDE SEQUENCE [LARGE SCALE GENOMIC DNA]</scope>
    <source>
        <strain evidence="2 3">D3b</strain>
    </source>
</reference>
<protein>
    <submittedName>
        <fullName evidence="2">Uncharacterized protein</fullName>
    </submittedName>
</protein>
<keyword evidence="1" id="KW-0472">Membrane</keyword>